<comment type="caution">
    <text evidence="7">The sequence shown here is derived from an EMBL/GenBank/DDBJ whole genome shotgun (WGS) entry which is preliminary data.</text>
</comment>
<feature type="transmembrane region" description="Helical" evidence="6">
    <location>
        <begin position="90"/>
        <end position="109"/>
    </location>
</feature>
<keyword evidence="4 6" id="KW-1133">Transmembrane helix</keyword>
<feature type="transmembrane region" description="Helical" evidence="6">
    <location>
        <begin position="310"/>
        <end position="329"/>
    </location>
</feature>
<evidence type="ECO:0000256" key="1">
    <source>
        <dbReference type="ARBA" id="ARBA00004651"/>
    </source>
</evidence>
<dbReference type="AlphaFoldDB" id="A0A9E4K8Y0"/>
<dbReference type="GO" id="GO:0005886">
    <property type="term" value="C:plasma membrane"/>
    <property type="evidence" value="ECO:0007669"/>
    <property type="project" value="UniProtKB-SubCell"/>
</dbReference>
<evidence type="ECO:0000256" key="5">
    <source>
        <dbReference type="ARBA" id="ARBA00023136"/>
    </source>
</evidence>
<evidence type="ECO:0000256" key="3">
    <source>
        <dbReference type="ARBA" id="ARBA00022692"/>
    </source>
</evidence>
<dbReference type="GO" id="GO:0009061">
    <property type="term" value="P:anaerobic respiration"/>
    <property type="evidence" value="ECO:0007669"/>
    <property type="project" value="TreeGrafter"/>
</dbReference>
<feature type="transmembrane region" description="Helical" evidence="6">
    <location>
        <begin position="273"/>
        <end position="298"/>
    </location>
</feature>
<dbReference type="NCBIfam" id="NF008133">
    <property type="entry name" value="PRK10881.1"/>
    <property type="match status" value="1"/>
</dbReference>
<evidence type="ECO:0000313" key="7">
    <source>
        <dbReference type="EMBL" id="MCG7941353.1"/>
    </source>
</evidence>
<comment type="subcellular location">
    <subcellularLocation>
        <location evidence="1">Cell membrane</location>
        <topology evidence="1">Multi-pass membrane protein</topology>
    </subcellularLocation>
</comment>
<feature type="transmembrane region" description="Helical" evidence="6">
    <location>
        <begin position="129"/>
        <end position="152"/>
    </location>
</feature>
<keyword evidence="7" id="KW-0560">Oxidoreductase</keyword>
<organism evidence="7 8">
    <name type="scientific">Candidatus Thiodiazotropha lotti</name>
    <dbReference type="NCBI Taxonomy" id="2792787"/>
    <lineage>
        <taxon>Bacteria</taxon>
        <taxon>Pseudomonadati</taxon>
        <taxon>Pseudomonadota</taxon>
        <taxon>Gammaproteobacteria</taxon>
        <taxon>Chromatiales</taxon>
        <taxon>Sedimenticolaceae</taxon>
        <taxon>Candidatus Thiodiazotropha</taxon>
    </lineage>
</organism>
<feature type="transmembrane region" description="Helical" evidence="6">
    <location>
        <begin position="12"/>
        <end position="31"/>
    </location>
</feature>
<protein>
    <submittedName>
        <fullName evidence="7">Ni/Fe-hydrogenase cytochrome b subunit</fullName>
        <ecNumber evidence="7">1.12.99.6</ecNumber>
    </submittedName>
</protein>
<feature type="transmembrane region" description="Helical" evidence="6">
    <location>
        <begin position="51"/>
        <end position="78"/>
    </location>
</feature>
<name>A0A9E4K8Y0_9GAMM</name>
<dbReference type="EMBL" id="JAEPDI010000026">
    <property type="protein sequence ID" value="MCG7941353.1"/>
    <property type="molecule type" value="Genomic_DNA"/>
</dbReference>
<evidence type="ECO:0000256" key="2">
    <source>
        <dbReference type="ARBA" id="ARBA00022475"/>
    </source>
</evidence>
<dbReference type="Proteomes" id="UP000886687">
    <property type="component" value="Unassembled WGS sequence"/>
</dbReference>
<feature type="transmembrane region" description="Helical" evidence="6">
    <location>
        <begin position="210"/>
        <end position="230"/>
    </location>
</feature>
<feature type="transmembrane region" description="Helical" evidence="6">
    <location>
        <begin position="164"/>
        <end position="182"/>
    </location>
</feature>
<accession>A0A9E4K8Y0</accession>
<feature type="transmembrane region" description="Helical" evidence="6">
    <location>
        <begin position="349"/>
        <end position="367"/>
    </location>
</feature>
<keyword evidence="5 6" id="KW-0472">Membrane</keyword>
<dbReference type="InterPro" id="IPR051817">
    <property type="entry name" value="FDH_cytochrome_b556_subunit"/>
</dbReference>
<reference evidence="7" key="1">
    <citation type="journal article" date="2021" name="Proc. Natl. Acad. Sci. U.S.A.">
        <title>Global biogeography of chemosynthetic symbionts reveals both localized and globally distributed symbiont groups. .</title>
        <authorList>
            <person name="Osvatic J.T."/>
            <person name="Wilkins L.G.E."/>
            <person name="Leibrecht L."/>
            <person name="Leray M."/>
            <person name="Zauner S."/>
            <person name="Polzin J."/>
            <person name="Camacho Y."/>
            <person name="Gros O."/>
            <person name="van Gils J.A."/>
            <person name="Eisen J.A."/>
            <person name="Petersen J.M."/>
            <person name="Yuen B."/>
        </authorList>
    </citation>
    <scope>NUCLEOTIDE SEQUENCE</scope>
    <source>
        <strain evidence="7">MAGL173</strain>
    </source>
</reference>
<keyword evidence="3 6" id="KW-0812">Transmembrane</keyword>
<feature type="transmembrane region" description="Helical" evidence="6">
    <location>
        <begin position="242"/>
        <end position="261"/>
    </location>
</feature>
<dbReference type="GO" id="GO:0033748">
    <property type="term" value="F:hydrogenase (acceptor) activity"/>
    <property type="evidence" value="ECO:0007669"/>
    <property type="project" value="UniProtKB-EC"/>
</dbReference>
<dbReference type="EC" id="1.12.99.6" evidence="7"/>
<evidence type="ECO:0000256" key="6">
    <source>
        <dbReference type="SAM" id="Phobius"/>
    </source>
</evidence>
<sequence length="379" mass="41491">MSAYQPLKRPVITFPFLVLSVVALIGTYFLVQRFLHGMGPVTNINGGYAWGIWVVYDVVVGTALACGGYALAITVYVMNKGKYHPLIRPALLASLLGYGLGGIGAMIDMGRWWQFYNIFTPWHMNFNSVMLEVGLCVATYILVLCIEFAPALLEKIGAQGVIKALNKVLFFFIALGVLLPTMHQSSLGSMLIAMGYKVHPLWQSLHLQPLLAILTALTMGFAVVVFEASFSSAGFRRPDETPILSGLGKAIMGLISVYLLVRFGEILINGKLGLIFAGDLGSLMFLLETTLFVFPLIVLLSEKRRGHGPLLLWASVSMLFAGALYRFNAFLITYDPGPGYSYFPSTPEIMVTAGMVAIEIMAYLIIVKKFPVLHNAETA</sequence>
<dbReference type="PANTHER" id="PTHR30074:SF4">
    <property type="entry name" value="NI_FE-HYDROGENASE 2 B-TYPE CYTOCHROME SUBUNIT-RELATED"/>
    <property type="match status" value="1"/>
</dbReference>
<evidence type="ECO:0000256" key="4">
    <source>
        <dbReference type="ARBA" id="ARBA00022989"/>
    </source>
</evidence>
<dbReference type="PANTHER" id="PTHR30074">
    <property type="entry name" value="FORMATE DEHYDROGENASE, NITRATE-INDUCIBLE, CYTOCHROME B556 FDN SUBUNIT"/>
    <property type="match status" value="1"/>
</dbReference>
<proteinExistence type="predicted"/>
<gene>
    <name evidence="7" type="primary">hybB</name>
    <name evidence="7" type="ORF">JAZ04_21175</name>
</gene>
<keyword evidence="2" id="KW-1003">Cell membrane</keyword>
<evidence type="ECO:0000313" key="8">
    <source>
        <dbReference type="Proteomes" id="UP000886687"/>
    </source>
</evidence>